<evidence type="ECO:0000256" key="3">
    <source>
        <dbReference type="ARBA" id="ARBA00022471"/>
    </source>
</evidence>
<dbReference type="AlphaFoldDB" id="V4M5B5"/>
<dbReference type="GO" id="GO:0060320">
    <property type="term" value="P:rejection of self pollen"/>
    <property type="evidence" value="ECO:0007669"/>
    <property type="project" value="UniProtKB-KW"/>
</dbReference>
<evidence type="ECO:0000256" key="1">
    <source>
        <dbReference type="ARBA" id="ARBA00004613"/>
    </source>
</evidence>
<protein>
    <submittedName>
        <fullName evidence="6">Uncharacterized protein</fullName>
    </submittedName>
</protein>
<keyword evidence="3" id="KW-0713">Self-incompatibility</keyword>
<dbReference type="eggNOG" id="ENOG502R1IV">
    <property type="taxonomic scope" value="Eukaryota"/>
</dbReference>
<dbReference type="Pfam" id="PF05938">
    <property type="entry name" value="Self-incomp_S1"/>
    <property type="match status" value="1"/>
</dbReference>
<dbReference type="EMBL" id="KI517398">
    <property type="protein sequence ID" value="ESQ50142.1"/>
    <property type="molecule type" value="Genomic_DNA"/>
</dbReference>
<comment type="similarity">
    <text evidence="2">Belongs to the plant self-incompatibility (S1) protein family.</text>
</comment>
<gene>
    <name evidence="6" type="ORF">EUTSA_v10002237mg</name>
</gene>
<dbReference type="InterPro" id="IPR010264">
    <property type="entry name" value="Self-incomp_S1"/>
</dbReference>
<accession>V4M5B5</accession>
<evidence type="ECO:0000256" key="5">
    <source>
        <dbReference type="ARBA" id="ARBA00022729"/>
    </source>
</evidence>
<name>V4M5B5_EUTSA</name>
<dbReference type="OMA" id="LMINCRS"/>
<dbReference type="OrthoDB" id="1045388at2759"/>
<dbReference type="Gramene" id="ESQ50142">
    <property type="protein sequence ID" value="ESQ50142"/>
    <property type="gene ID" value="EUTSA_v10002237mg"/>
</dbReference>
<comment type="subcellular location">
    <subcellularLocation>
        <location evidence="1">Secreted</location>
    </subcellularLocation>
</comment>
<evidence type="ECO:0000313" key="6">
    <source>
        <dbReference type="EMBL" id="ESQ50142.1"/>
    </source>
</evidence>
<keyword evidence="5" id="KW-0732">Signal</keyword>
<evidence type="ECO:0000313" key="7">
    <source>
        <dbReference type="Proteomes" id="UP000030689"/>
    </source>
</evidence>
<keyword evidence="7" id="KW-1185">Reference proteome</keyword>
<sequence length="142" mass="16937">MGKTLVCFLFFFISIQMIDSIILFRHFNIEIYNDLGGKQKLMVHCKDKEGSTEVVFLRSHIRLRVRIIIFPRTLIWCNLWKGPNYEQHMRFTAFVETESFIHDVCGSRKPNVCFWQVQDDGVWARHNPTGALKLMYKWDHKL</sequence>
<evidence type="ECO:0000256" key="2">
    <source>
        <dbReference type="ARBA" id="ARBA00005581"/>
    </source>
</evidence>
<dbReference type="Proteomes" id="UP000030689">
    <property type="component" value="Unassembled WGS sequence"/>
</dbReference>
<dbReference type="KEGG" id="eus:EUTSA_v10002237mg"/>
<keyword evidence="4" id="KW-0964">Secreted</keyword>
<dbReference type="GO" id="GO:0005576">
    <property type="term" value="C:extracellular region"/>
    <property type="evidence" value="ECO:0007669"/>
    <property type="project" value="UniProtKB-SubCell"/>
</dbReference>
<proteinExistence type="inferred from homology"/>
<organism evidence="6 7">
    <name type="scientific">Eutrema salsugineum</name>
    <name type="common">Saltwater cress</name>
    <name type="synonym">Sisymbrium salsugineum</name>
    <dbReference type="NCBI Taxonomy" id="72664"/>
    <lineage>
        <taxon>Eukaryota</taxon>
        <taxon>Viridiplantae</taxon>
        <taxon>Streptophyta</taxon>
        <taxon>Embryophyta</taxon>
        <taxon>Tracheophyta</taxon>
        <taxon>Spermatophyta</taxon>
        <taxon>Magnoliopsida</taxon>
        <taxon>eudicotyledons</taxon>
        <taxon>Gunneridae</taxon>
        <taxon>Pentapetalae</taxon>
        <taxon>rosids</taxon>
        <taxon>malvids</taxon>
        <taxon>Brassicales</taxon>
        <taxon>Brassicaceae</taxon>
        <taxon>Eutremeae</taxon>
        <taxon>Eutrema</taxon>
    </lineage>
</organism>
<evidence type="ECO:0000256" key="4">
    <source>
        <dbReference type="ARBA" id="ARBA00022525"/>
    </source>
</evidence>
<reference evidence="6 7" key="1">
    <citation type="journal article" date="2013" name="Front. Plant Sci.">
        <title>The Reference Genome of the Halophytic Plant Eutrema salsugineum.</title>
        <authorList>
            <person name="Yang R."/>
            <person name="Jarvis D.E."/>
            <person name="Chen H."/>
            <person name="Beilstein M.A."/>
            <person name="Grimwood J."/>
            <person name="Jenkins J."/>
            <person name="Shu S."/>
            <person name="Prochnik S."/>
            <person name="Xin M."/>
            <person name="Ma C."/>
            <person name="Schmutz J."/>
            <person name="Wing R.A."/>
            <person name="Mitchell-Olds T."/>
            <person name="Schumaker K.S."/>
            <person name="Wang X."/>
        </authorList>
    </citation>
    <scope>NUCLEOTIDE SEQUENCE [LARGE SCALE GENOMIC DNA]</scope>
</reference>